<reference evidence="1 2" key="1">
    <citation type="submission" date="2015-08" db="EMBL/GenBank/DDBJ databases">
        <authorList>
            <person name="Babu N.S."/>
            <person name="Beckwith C.J."/>
            <person name="Beseler K.G."/>
            <person name="Brison A."/>
            <person name="Carone J.V."/>
            <person name="Caskin T.P."/>
            <person name="Diamond M."/>
            <person name="Durham M.E."/>
            <person name="Foxe J.M."/>
            <person name="Go M."/>
            <person name="Henderson B.A."/>
            <person name="Jones I.B."/>
            <person name="McGettigan J.A."/>
            <person name="Micheletti S.J."/>
            <person name="Nasrallah M.E."/>
            <person name="Ortiz D."/>
            <person name="Piller C.R."/>
            <person name="Privatt S.R."/>
            <person name="Schneider S.L."/>
            <person name="Sharp S."/>
            <person name="Smith T.C."/>
            <person name="Stanton J.D."/>
            <person name="Ullery H.E."/>
            <person name="Wilson R.J."/>
            <person name="Serrano M.G."/>
            <person name="Buck G."/>
            <person name="Lee V."/>
            <person name="Wang Y."/>
            <person name="Carvalho R."/>
            <person name="Voegtly L."/>
            <person name="Shi R."/>
            <person name="Duckworth R."/>
            <person name="Johnson A."/>
            <person name="Loviza R."/>
            <person name="Walstead R."/>
            <person name="Shah Z."/>
            <person name="Kiflezghi M."/>
            <person name="Wade K."/>
            <person name="Ball S.L."/>
            <person name="Bradley K.W."/>
            <person name="Asai D.J."/>
            <person name="Bowman C.A."/>
            <person name="Russell D.A."/>
            <person name="Pope W.H."/>
            <person name="Jacobs-Sera D."/>
            <person name="Hendrix R.W."/>
            <person name="Hatfull G.F."/>
        </authorList>
    </citation>
    <scope>NUCLEOTIDE SEQUENCE [LARGE SCALE GENOMIC DNA]</scope>
    <source>
        <strain evidence="1 2">DSM 27648</strain>
    </source>
</reference>
<evidence type="ECO:0000313" key="2">
    <source>
        <dbReference type="Proteomes" id="UP000064967"/>
    </source>
</evidence>
<keyword evidence="2" id="KW-1185">Reference proteome</keyword>
<dbReference type="Proteomes" id="UP000064967">
    <property type="component" value="Chromosome"/>
</dbReference>
<proteinExistence type="predicted"/>
<name>A0A0K1PPK5_9BACT</name>
<sequence length="38" mass="3856">MPHGLTVTPANAAACPIVSQSLINSLKPPGHEALPSHV</sequence>
<dbReference type="EMBL" id="CP012333">
    <property type="protein sequence ID" value="AKU95054.1"/>
    <property type="molecule type" value="Genomic_DNA"/>
</dbReference>
<protein>
    <submittedName>
        <fullName evidence="1">Uncharacterized protein</fullName>
    </submittedName>
</protein>
<dbReference type="AlphaFoldDB" id="A0A0K1PPK5"/>
<evidence type="ECO:0000313" key="1">
    <source>
        <dbReference type="EMBL" id="AKU95054.1"/>
    </source>
</evidence>
<dbReference type="KEGG" id="llu:AKJ09_01718"/>
<organism evidence="1 2">
    <name type="scientific">Labilithrix luteola</name>
    <dbReference type="NCBI Taxonomy" id="1391654"/>
    <lineage>
        <taxon>Bacteria</taxon>
        <taxon>Pseudomonadati</taxon>
        <taxon>Myxococcota</taxon>
        <taxon>Polyangia</taxon>
        <taxon>Polyangiales</taxon>
        <taxon>Labilitrichaceae</taxon>
        <taxon>Labilithrix</taxon>
    </lineage>
</organism>
<accession>A0A0K1PPK5</accession>
<gene>
    <name evidence="1" type="ORF">AKJ09_01718</name>
</gene>